<dbReference type="GO" id="GO:0005634">
    <property type="term" value="C:nucleus"/>
    <property type="evidence" value="ECO:0007669"/>
    <property type="project" value="TreeGrafter"/>
</dbReference>
<organism evidence="1 2">
    <name type="scientific">Trichonephila clavipes</name>
    <name type="common">Golden silk orbweaver</name>
    <name type="synonym">Nephila clavipes</name>
    <dbReference type="NCBI Taxonomy" id="2585209"/>
    <lineage>
        <taxon>Eukaryota</taxon>
        <taxon>Metazoa</taxon>
        <taxon>Ecdysozoa</taxon>
        <taxon>Arthropoda</taxon>
        <taxon>Chelicerata</taxon>
        <taxon>Arachnida</taxon>
        <taxon>Araneae</taxon>
        <taxon>Araneomorphae</taxon>
        <taxon>Entelegynae</taxon>
        <taxon>Araneoidea</taxon>
        <taxon>Nephilidae</taxon>
        <taxon>Trichonephila</taxon>
    </lineage>
</organism>
<evidence type="ECO:0000313" key="1">
    <source>
        <dbReference type="EMBL" id="GFY16668.1"/>
    </source>
</evidence>
<dbReference type="AlphaFoldDB" id="A0A8X6T1I5"/>
<dbReference type="PANTHER" id="PTHR46060:SF2">
    <property type="entry name" value="HISTONE-LYSINE N-METHYLTRANSFERASE SETMAR"/>
    <property type="match status" value="1"/>
</dbReference>
<reference evidence="1" key="1">
    <citation type="submission" date="2020-08" db="EMBL/GenBank/DDBJ databases">
        <title>Multicomponent nature underlies the extraordinary mechanical properties of spider dragline silk.</title>
        <authorList>
            <person name="Kono N."/>
            <person name="Nakamura H."/>
            <person name="Mori M."/>
            <person name="Yoshida Y."/>
            <person name="Ohtoshi R."/>
            <person name="Malay A.D."/>
            <person name="Moran D.A.P."/>
            <person name="Tomita M."/>
            <person name="Numata K."/>
            <person name="Arakawa K."/>
        </authorList>
    </citation>
    <scope>NUCLEOTIDE SEQUENCE</scope>
</reference>
<dbReference type="GO" id="GO:0006303">
    <property type="term" value="P:double-strand break repair via nonhomologous end joining"/>
    <property type="evidence" value="ECO:0007669"/>
    <property type="project" value="TreeGrafter"/>
</dbReference>
<dbReference type="Gene3D" id="3.30.420.10">
    <property type="entry name" value="Ribonuclease H-like superfamily/Ribonuclease H"/>
    <property type="match status" value="2"/>
</dbReference>
<accession>A0A8X6T1I5</accession>
<dbReference type="PANTHER" id="PTHR46060">
    <property type="entry name" value="MARINER MOS1 TRANSPOSASE-LIKE PROTEIN"/>
    <property type="match status" value="1"/>
</dbReference>
<dbReference type="GO" id="GO:0000793">
    <property type="term" value="C:condensed chromosome"/>
    <property type="evidence" value="ECO:0007669"/>
    <property type="project" value="TreeGrafter"/>
</dbReference>
<protein>
    <submittedName>
        <fullName evidence="1">Putative DD34D transposase</fullName>
    </submittedName>
</protein>
<evidence type="ECO:0000313" key="2">
    <source>
        <dbReference type="Proteomes" id="UP000887159"/>
    </source>
</evidence>
<dbReference type="GO" id="GO:0035861">
    <property type="term" value="C:site of double-strand break"/>
    <property type="evidence" value="ECO:0007669"/>
    <property type="project" value="TreeGrafter"/>
</dbReference>
<dbReference type="GO" id="GO:0044774">
    <property type="term" value="P:mitotic DNA integrity checkpoint signaling"/>
    <property type="evidence" value="ECO:0007669"/>
    <property type="project" value="TreeGrafter"/>
</dbReference>
<proteinExistence type="predicted"/>
<dbReference type="GO" id="GO:0003697">
    <property type="term" value="F:single-stranded DNA binding"/>
    <property type="evidence" value="ECO:0007669"/>
    <property type="project" value="TreeGrafter"/>
</dbReference>
<dbReference type="GO" id="GO:0000014">
    <property type="term" value="F:single-stranded DNA endodeoxyribonuclease activity"/>
    <property type="evidence" value="ECO:0007669"/>
    <property type="project" value="TreeGrafter"/>
</dbReference>
<dbReference type="GO" id="GO:0003690">
    <property type="term" value="F:double-stranded DNA binding"/>
    <property type="evidence" value="ECO:0007669"/>
    <property type="project" value="TreeGrafter"/>
</dbReference>
<dbReference type="GO" id="GO:0044547">
    <property type="term" value="F:DNA topoisomerase binding"/>
    <property type="evidence" value="ECO:0007669"/>
    <property type="project" value="TreeGrafter"/>
</dbReference>
<dbReference type="GO" id="GO:0000729">
    <property type="term" value="P:DNA double-strand break processing"/>
    <property type="evidence" value="ECO:0007669"/>
    <property type="project" value="TreeGrafter"/>
</dbReference>
<keyword evidence="2" id="KW-1185">Reference proteome</keyword>
<dbReference type="GO" id="GO:0031297">
    <property type="term" value="P:replication fork processing"/>
    <property type="evidence" value="ECO:0007669"/>
    <property type="project" value="TreeGrafter"/>
</dbReference>
<name>A0A8X6T1I5_TRICX</name>
<dbReference type="InterPro" id="IPR036397">
    <property type="entry name" value="RNaseH_sf"/>
</dbReference>
<dbReference type="Proteomes" id="UP000887159">
    <property type="component" value="Unassembled WGS sequence"/>
</dbReference>
<sequence length="129" mass="15293">MSHQLTPKNMMDRISFCEALVKRNEIDPFLKRIVTGEEKWVTNDNIGQTLNSEVNCQHLDHLKLVADQKRPELANRRDVVFHLDNARPHMCVLTRQKLWKLYWKVLMHPLYNLDLAPNDSRLFLALQNF</sequence>
<dbReference type="GO" id="GO:0015074">
    <property type="term" value="P:DNA integration"/>
    <property type="evidence" value="ECO:0007669"/>
    <property type="project" value="TreeGrafter"/>
</dbReference>
<dbReference type="GO" id="GO:0042800">
    <property type="term" value="F:histone H3K4 methyltransferase activity"/>
    <property type="evidence" value="ECO:0007669"/>
    <property type="project" value="TreeGrafter"/>
</dbReference>
<comment type="caution">
    <text evidence="1">The sequence shown here is derived from an EMBL/GenBank/DDBJ whole genome shotgun (WGS) entry which is preliminary data.</text>
</comment>
<dbReference type="GO" id="GO:0046975">
    <property type="term" value="F:histone H3K36 methyltransferase activity"/>
    <property type="evidence" value="ECO:0007669"/>
    <property type="project" value="TreeGrafter"/>
</dbReference>
<gene>
    <name evidence="1" type="ORF">TNCV_2787921</name>
</gene>
<dbReference type="EMBL" id="BMAU01021340">
    <property type="protein sequence ID" value="GFY16668.1"/>
    <property type="molecule type" value="Genomic_DNA"/>
</dbReference>
<dbReference type="InterPro" id="IPR052709">
    <property type="entry name" value="Transposase-MT_Hybrid"/>
</dbReference>